<dbReference type="InterPro" id="IPR029460">
    <property type="entry name" value="DNAPol_HHH"/>
</dbReference>
<dbReference type="NCBIfam" id="NF004226">
    <property type="entry name" value="PRK05673.1"/>
    <property type="match status" value="1"/>
</dbReference>
<dbReference type="GO" id="GO:0006260">
    <property type="term" value="P:DNA replication"/>
    <property type="evidence" value="ECO:0007669"/>
    <property type="project" value="UniProtKB-KW"/>
</dbReference>
<dbReference type="InterPro" id="IPR041931">
    <property type="entry name" value="DNA_pol3_alpha_thumb_dom"/>
</dbReference>
<dbReference type="Gene3D" id="2.40.50.140">
    <property type="entry name" value="Nucleic acid-binding proteins"/>
    <property type="match status" value="1"/>
</dbReference>
<accession>A0A3B0YX13</accession>
<dbReference type="EMBL" id="UOFL01000212">
    <property type="protein sequence ID" value="VAW81210.1"/>
    <property type="molecule type" value="Genomic_DNA"/>
</dbReference>
<comment type="subcellular location">
    <subcellularLocation>
        <location evidence="1">Cytoplasm</location>
    </subcellularLocation>
</comment>
<dbReference type="Pfam" id="PF01336">
    <property type="entry name" value="tRNA_anti-codon"/>
    <property type="match status" value="1"/>
</dbReference>
<evidence type="ECO:0000256" key="4">
    <source>
        <dbReference type="ARBA" id="ARBA00022490"/>
    </source>
</evidence>
<gene>
    <name evidence="12" type="ORF">MNBD_GAMMA12-3485</name>
</gene>
<dbReference type="EC" id="2.7.7.7" evidence="2"/>
<dbReference type="NCBIfam" id="NF005298">
    <property type="entry name" value="PRK06826.1"/>
    <property type="match status" value="1"/>
</dbReference>
<dbReference type="InterPro" id="IPR016195">
    <property type="entry name" value="Pol/histidinol_Pase-like"/>
</dbReference>
<dbReference type="NCBIfam" id="TIGR00594">
    <property type="entry name" value="polc"/>
    <property type="match status" value="1"/>
</dbReference>
<dbReference type="InterPro" id="IPR012340">
    <property type="entry name" value="NA-bd_OB-fold"/>
</dbReference>
<dbReference type="GO" id="GO:0005737">
    <property type="term" value="C:cytoplasm"/>
    <property type="evidence" value="ECO:0007669"/>
    <property type="project" value="UniProtKB-SubCell"/>
</dbReference>
<dbReference type="Gene3D" id="1.10.150.870">
    <property type="match status" value="1"/>
</dbReference>
<dbReference type="Pfam" id="PF20914">
    <property type="entry name" value="DNA_pol_IIIA_C"/>
    <property type="match status" value="1"/>
</dbReference>
<organism evidence="12">
    <name type="scientific">hydrothermal vent metagenome</name>
    <dbReference type="NCBI Taxonomy" id="652676"/>
    <lineage>
        <taxon>unclassified sequences</taxon>
        <taxon>metagenomes</taxon>
        <taxon>ecological metagenomes</taxon>
    </lineage>
</organism>
<dbReference type="PANTHER" id="PTHR32294">
    <property type="entry name" value="DNA POLYMERASE III SUBUNIT ALPHA"/>
    <property type="match status" value="1"/>
</dbReference>
<evidence type="ECO:0000256" key="1">
    <source>
        <dbReference type="ARBA" id="ARBA00004496"/>
    </source>
</evidence>
<proteinExistence type="predicted"/>
<dbReference type="PANTHER" id="PTHR32294:SF0">
    <property type="entry name" value="DNA POLYMERASE III SUBUNIT ALPHA"/>
    <property type="match status" value="1"/>
</dbReference>
<comment type="catalytic activity">
    <reaction evidence="9">
        <text>DNA(n) + a 2'-deoxyribonucleoside 5'-triphosphate = DNA(n+1) + diphosphate</text>
        <dbReference type="Rhea" id="RHEA:22508"/>
        <dbReference type="Rhea" id="RHEA-COMP:17339"/>
        <dbReference type="Rhea" id="RHEA-COMP:17340"/>
        <dbReference type="ChEBI" id="CHEBI:33019"/>
        <dbReference type="ChEBI" id="CHEBI:61560"/>
        <dbReference type="ChEBI" id="CHEBI:173112"/>
        <dbReference type="EC" id="2.7.7.7"/>
    </reaction>
</comment>
<name>A0A3B0YX13_9ZZZZ</name>
<dbReference type="GO" id="GO:0003676">
    <property type="term" value="F:nucleic acid binding"/>
    <property type="evidence" value="ECO:0007669"/>
    <property type="project" value="InterPro"/>
</dbReference>
<evidence type="ECO:0000256" key="9">
    <source>
        <dbReference type="ARBA" id="ARBA00049244"/>
    </source>
</evidence>
<dbReference type="GO" id="GO:0003887">
    <property type="term" value="F:DNA-directed DNA polymerase activity"/>
    <property type="evidence" value="ECO:0007669"/>
    <property type="project" value="UniProtKB-KW"/>
</dbReference>
<dbReference type="InterPro" id="IPR004805">
    <property type="entry name" value="DnaE2/DnaE/PolC"/>
</dbReference>
<keyword evidence="8" id="KW-0239">DNA-directed DNA polymerase</keyword>
<protein>
    <recommendedName>
        <fullName evidence="3">DNA polymerase III subunit alpha</fullName>
        <ecNumber evidence="2">2.7.7.7</ecNumber>
    </recommendedName>
</protein>
<sequence length="1188" mass="133848">MKPDFIHLRVHSEYSLVDGIVRIKPLVKRVRELNMPAVAVTDQSNLFALIKFYRAAIKEGIKPLVGVDLWLKNSEEADQPYRLTLYCKDVSGYKNLTYLITRSYLEGQHRGIPMIEQQWLEDHSTGLIALSGGREGDIGKALLANKTELAASCLEQWQHLFPESFYLELQRTRRPYEESYIEAAVTLAAEQQVPVVATNDVRFIEKDDFGAHEVRVCVGEGRTLDDKRRPRLYSEFQYLRSAEEMHELFSDIPQALQNTVEIAKRCNIELDLGKNYLPKFPDTGGQLETDYLTDLAQQGLQQRLKIIHQRDDKVDDDEYHERLSMELGVINQMGFPGYFLIVYDFIRWAKENAIPVGPGRGSGAGSIVAWALQITDIDPIKYELLFERFLNPERVSMPDFDIDFCMDQRDDVINYVAERYGRDRVSQIITYGTMAAKAVVRDVGRVLAHPYGFVDRIAKLVPFEIGITLSKALDQQPELQELYDTDEEVQTLIDMARSLEGLARNAGKHAGGVVISPSVLTDFCPLYCEEGSVSTVTQFDKNDVEDVGLVKFDFLGLRTLTVVDWCVQTINQQNKEKNVTPLDISEIPVDDKAAFVLLKACATTAIFQLESSGMKQLIKRLKPDSFDDIIALVALYRPGPLQSGMVDSYVERKHGREATVYPHPALEPILEPTYGVILYQEQVMQIAQVLANYTLGGADMLRRAMGKKKPEEMAKQRSIFIEGSKENNVSVKLSGSIFDLMEKFAGYGFNKSHSAAYALVSYQTAWLKSHYPAAFMAAVLSSDMDNTDKIVILSEECRDMKLMVMPPDINYSQYRFTVKPDEDVVIYGLGAIKGVGEAAIQGILDEREKQGIFVDLLDFCKRIDSRKVNRRVIEAFIRAGALDCLQQHRSTLMGMVSDALRAAGQHASNQNSGIDDMFGTLSSTTEDQFLEVRVLPEWDDATRLNAERETLGLYLTGHPIERYEQELERITSGRIALLIEEETAKMDEEEANPKPAPVKEKSDKPYKRDNNDDERTVVVAGLVSSIRVIDTRRGKMAIVTLDDRTARMDVTMFSDVYEAFTDYVVKDKVLMIKGKIGPDTFTGGVRVLAESVYSIEEARVRFGQRLMIQLQQTDDGQSMIQSLASVMSPFRQGSCPVWIAYTGEQASANLPLGEKWQVNPTDDLLDSLRAIIGKEAVWIQYPTSDSSG</sequence>
<dbReference type="FunFam" id="1.10.10.1600:FF:000001">
    <property type="entry name" value="DNA polymerase III subunit alpha"/>
    <property type="match status" value="1"/>
</dbReference>
<dbReference type="InterPro" id="IPR048472">
    <property type="entry name" value="DNA_pol_IIIA_C"/>
</dbReference>
<dbReference type="Pfam" id="PF02811">
    <property type="entry name" value="PHP"/>
    <property type="match status" value="1"/>
</dbReference>
<evidence type="ECO:0000256" key="6">
    <source>
        <dbReference type="ARBA" id="ARBA00022695"/>
    </source>
</evidence>
<evidence type="ECO:0000256" key="10">
    <source>
        <dbReference type="SAM" id="MobiDB-lite"/>
    </source>
</evidence>
<dbReference type="InterPro" id="IPR011708">
    <property type="entry name" value="DNA_pol3_alpha_NTPase_dom"/>
</dbReference>
<evidence type="ECO:0000256" key="3">
    <source>
        <dbReference type="ARBA" id="ARBA00019114"/>
    </source>
</evidence>
<dbReference type="CDD" id="cd07433">
    <property type="entry name" value="PHP_PolIIIA_DnaE1"/>
    <property type="match status" value="1"/>
</dbReference>
<feature type="compositionally biased region" description="Basic and acidic residues" evidence="10">
    <location>
        <begin position="997"/>
        <end position="1011"/>
    </location>
</feature>
<evidence type="ECO:0000313" key="12">
    <source>
        <dbReference type="EMBL" id="VAW81210.1"/>
    </source>
</evidence>
<evidence type="ECO:0000256" key="2">
    <source>
        <dbReference type="ARBA" id="ARBA00012417"/>
    </source>
</evidence>
<feature type="domain" description="Polymerase/histidinol phosphatase N-terminal" evidence="11">
    <location>
        <begin position="6"/>
        <end position="73"/>
    </location>
</feature>
<evidence type="ECO:0000256" key="8">
    <source>
        <dbReference type="ARBA" id="ARBA00022932"/>
    </source>
</evidence>
<dbReference type="FunFam" id="1.10.150.870:FF:000001">
    <property type="entry name" value="DNA polymerase III subunit alpha"/>
    <property type="match status" value="1"/>
</dbReference>
<evidence type="ECO:0000256" key="5">
    <source>
        <dbReference type="ARBA" id="ARBA00022679"/>
    </source>
</evidence>
<reference evidence="12" key="1">
    <citation type="submission" date="2018-06" db="EMBL/GenBank/DDBJ databases">
        <authorList>
            <person name="Zhirakovskaya E."/>
        </authorList>
    </citation>
    <scope>NUCLEOTIDE SEQUENCE</scope>
</reference>
<dbReference type="CDD" id="cd04485">
    <property type="entry name" value="DnaE_OBF"/>
    <property type="match status" value="1"/>
</dbReference>
<dbReference type="GO" id="GO:0008408">
    <property type="term" value="F:3'-5' exonuclease activity"/>
    <property type="evidence" value="ECO:0007669"/>
    <property type="project" value="InterPro"/>
</dbReference>
<dbReference type="SUPFAM" id="SSF89550">
    <property type="entry name" value="PHP domain-like"/>
    <property type="match status" value="1"/>
</dbReference>
<keyword evidence="6 12" id="KW-0548">Nucleotidyltransferase</keyword>
<keyword evidence="7" id="KW-0235">DNA replication</keyword>
<dbReference type="InterPro" id="IPR003141">
    <property type="entry name" value="Pol/His_phosphatase_N"/>
</dbReference>
<evidence type="ECO:0000259" key="11">
    <source>
        <dbReference type="SMART" id="SM00481"/>
    </source>
</evidence>
<dbReference type="Gene3D" id="1.10.10.1600">
    <property type="entry name" value="Bacterial DNA polymerase III alpha subunit, thumb domain"/>
    <property type="match status" value="1"/>
</dbReference>
<dbReference type="InterPro" id="IPR040982">
    <property type="entry name" value="DNA_pol3_finger"/>
</dbReference>
<dbReference type="InterPro" id="IPR004013">
    <property type="entry name" value="PHP_dom"/>
</dbReference>
<keyword evidence="4" id="KW-0963">Cytoplasm</keyword>
<dbReference type="Pfam" id="PF07733">
    <property type="entry name" value="DNA_pol3_alpha"/>
    <property type="match status" value="1"/>
</dbReference>
<keyword evidence="5 12" id="KW-0808">Transferase</keyword>
<dbReference type="InterPro" id="IPR049821">
    <property type="entry name" value="PolIIIA_DnaE1_PHP"/>
</dbReference>
<dbReference type="AlphaFoldDB" id="A0A3B0YX13"/>
<dbReference type="Pfam" id="PF14579">
    <property type="entry name" value="HHH_6"/>
    <property type="match status" value="1"/>
</dbReference>
<dbReference type="SMART" id="SM00481">
    <property type="entry name" value="POLIIIAc"/>
    <property type="match status" value="1"/>
</dbReference>
<dbReference type="InterPro" id="IPR004365">
    <property type="entry name" value="NA-bd_OB_tRNA"/>
</dbReference>
<dbReference type="Pfam" id="PF17657">
    <property type="entry name" value="DNA_pol3_finger"/>
    <property type="match status" value="1"/>
</dbReference>
<dbReference type="Gene3D" id="3.20.20.140">
    <property type="entry name" value="Metal-dependent hydrolases"/>
    <property type="match status" value="1"/>
</dbReference>
<evidence type="ECO:0000256" key="7">
    <source>
        <dbReference type="ARBA" id="ARBA00022705"/>
    </source>
</evidence>
<feature type="region of interest" description="Disordered" evidence="10">
    <location>
        <begin position="986"/>
        <end position="1011"/>
    </location>
</feature>